<feature type="transmembrane region" description="Helical" evidence="3">
    <location>
        <begin position="269"/>
        <end position="287"/>
    </location>
</feature>
<dbReference type="InterPro" id="IPR004995">
    <property type="entry name" value="Spore_Ger"/>
</dbReference>
<dbReference type="GO" id="GO:0016020">
    <property type="term" value="C:membrane"/>
    <property type="evidence" value="ECO:0007669"/>
    <property type="project" value="InterPro"/>
</dbReference>
<dbReference type="EMBL" id="WTUZ01000010">
    <property type="protein sequence ID" value="MZQ81254.1"/>
    <property type="molecule type" value="Genomic_DNA"/>
</dbReference>
<feature type="transmembrane region" description="Helical" evidence="3">
    <location>
        <begin position="391"/>
        <end position="416"/>
    </location>
</feature>
<dbReference type="AlphaFoldDB" id="A0A6L8UTL9"/>
<evidence type="ECO:0000256" key="2">
    <source>
        <dbReference type="ARBA" id="ARBA00023136"/>
    </source>
</evidence>
<dbReference type="PIRSF" id="PIRSF005690">
    <property type="entry name" value="GerBA"/>
    <property type="match status" value="1"/>
</dbReference>
<sequence length="437" mass="48648">MLNLVQEIKSRFAEHDDFFIQEEQFHQITVYLLGLSTLIDFTNSNLYIRQMAKMSSSITELFTNLSDQLDVDAEQIAKGIVEGRLVLISESNRNVLLDPISHNLSRNIDQPKNESNILGPMDAFVENIDTNLGLLRKWLSTDRLCHRSYQVGELGKRRISMLYIKGRAPSALIEKVDQQLKQIEMDIDTIDDLNKHFGQRKFNPVSCLFSTEIPNQAIDSLKKNRVVLFIDNYPYALVFPHLFLDMLSTVNDRNFPYGLSLMIRTLRGLGALATLVLPALYVALTSVNPDVLKIDLALFISESREGIPLTPIIETLTMVVIVDLIIEAIVRLPKSVGPAITMVGGIILGQAMVEAKLVSNLLVIVITAMLIASSAVVGVQNSLYIRALKYPILILASVYGILGLFAGLTFVCIYLASLTSCGIPYVTFRIEGKGDTK</sequence>
<gene>
    <name evidence="4" type="ORF">GQF01_03840</name>
</gene>
<organism evidence="4 5">
    <name type="scientific">Paenibacillus silvestris</name>
    <dbReference type="NCBI Taxonomy" id="2606219"/>
    <lineage>
        <taxon>Bacteria</taxon>
        <taxon>Bacillati</taxon>
        <taxon>Bacillota</taxon>
        <taxon>Bacilli</taxon>
        <taxon>Bacillales</taxon>
        <taxon>Paenibacillaceae</taxon>
        <taxon>Paenibacillus</taxon>
    </lineage>
</organism>
<keyword evidence="3" id="KW-1133">Transmembrane helix</keyword>
<evidence type="ECO:0000256" key="1">
    <source>
        <dbReference type="ARBA" id="ARBA00005278"/>
    </source>
</evidence>
<feature type="transmembrane region" description="Helical" evidence="3">
    <location>
        <begin position="359"/>
        <end position="379"/>
    </location>
</feature>
<keyword evidence="3" id="KW-0812">Transmembrane</keyword>
<dbReference type="Pfam" id="PF03323">
    <property type="entry name" value="GerA"/>
    <property type="match status" value="1"/>
</dbReference>
<proteinExistence type="inferred from homology"/>
<feature type="transmembrane region" description="Helical" evidence="3">
    <location>
        <begin position="307"/>
        <end position="329"/>
    </location>
</feature>
<accession>A0A6L8UTL9</accession>
<evidence type="ECO:0000313" key="4">
    <source>
        <dbReference type="EMBL" id="MZQ81254.1"/>
    </source>
</evidence>
<comment type="caution">
    <text evidence="4">The sequence shown here is derived from an EMBL/GenBank/DDBJ whole genome shotgun (WGS) entry which is preliminary data.</text>
</comment>
<dbReference type="InterPro" id="IPR050768">
    <property type="entry name" value="UPF0353/GerABKA_families"/>
</dbReference>
<protein>
    <submittedName>
        <fullName evidence="4">Spore gernimation protein GerA</fullName>
    </submittedName>
</protein>
<dbReference type="RefSeq" id="WP_161405555.1">
    <property type="nucleotide sequence ID" value="NZ_WTUZ01000010.1"/>
</dbReference>
<keyword evidence="5" id="KW-1185">Reference proteome</keyword>
<reference evidence="4 5" key="1">
    <citation type="submission" date="2019-12" db="EMBL/GenBank/DDBJ databases">
        <title>Paenibacillus sp. nov. sp. isolated from soil.</title>
        <authorList>
            <person name="Kim J."/>
            <person name="Jeong S.E."/>
            <person name="Jung H.S."/>
            <person name="Jeon C.O."/>
        </authorList>
    </citation>
    <scope>NUCLEOTIDE SEQUENCE [LARGE SCALE GENOMIC DNA]</scope>
    <source>
        <strain evidence="4 5">5J-6</strain>
    </source>
</reference>
<keyword evidence="2 3" id="KW-0472">Membrane</keyword>
<name>A0A6L8UTL9_9BACL</name>
<dbReference type="Proteomes" id="UP000481087">
    <property type="component" value="Unassembled WGS sequence"/>
</dbReference>
<comment type="similarity">
    <text evidence="1">Belongs to the GerABKA family.</text>
</comment>
<evidence type="ECO:0000313" key="5">
    <source>
        <dbReference type="Proteomes" id="UP000481087"/>
    </source>
</evidence>
<feature type="transmembrane region" description="Helical" evidence="3">
    <location>
        <begin position="28"/>
        <end position="48"/>
    </location>
</feature>
<feature type="transmembrane region" description="Helical" evidence="3">
    <location>
        <begin position="336"/>
        <end position="353"/>
    </location>
</feature>
<dbReference type="GO" id="GO:0009847">
    <property type="term" value="P:spore germination"/>
    <property type="evidence" value="ECO:0007669"/>
    <property type="project" value="InterPro"/>
</dbReference>
<dbReference type="PANTHER" id="PTHR22550">
    <property type="entry name" value="SPORE GERMINATION PROTEIN"/>
    <property type="match status" value="1"/>
</dbReference>
<dbReference type="PANTHER" id="PTHR22550:SF5">
    <property type="entry name" value="LEUCINE ZIPPER PROTEIN 4"/>
    <property type="match status" value="1"/>
</dbReference>
<evidence type="ECO:0000256" key="3">
    <source>
        <dbReference type="SAM" id="Phobius"/>
    </source>
</evidence>